<gene>
    <name evidence="3" type="ORF">BGZ70_002614</name>
</gene>
<evidence type="ECO:0000256" key="1">
    <source>
        <dbReference type="SAM" id="MobiDB-lite"/>
    </source>
</evidence>
<feature type="region of interest" description="Disordered" evidence="1">
    <location>
        <begin position="30"/>
        <end position="86"/>
    </location>
</feature>
<evidence type="ECO:0000256" key="2">
    <source>
        <dbReference type="SAM" id="Phobius"/>
    </source>
</evidence>
<comment type="caution">
    <text evidence="3">The sequence shown here is derived from an EMBL/GenBank/DDBJ whole genome shotgun (WGS) entry which is preliminary data.</text>
</comment>
<keyword evidence="4" id="KW-1185">Reference proteome</keyword>
<dbReference type="OrthoDB" id="5418055at2759"/>
<sequence>MVVRNIAIFTGGAVLGAVAMTTYFKSKDDTRRMVPTTASAGLPASVPTQTPPQVPVKAGPPPPLVPRPPPNTSVANPRTIMPHGFP</sequence>
<name>A0A9P6LWI7_MORAP</name>
<organism evidence="3 4">
    <name type="scientific">Mortierella alpina</name>
    <name type="common">Oleaginous fungus</name>
    <name type="synonym">Mortierella renispora</name>
    <dbReference type="NCBI Taxonomy" id="64518"/>
    <lineage>
        <taxon>Eukaryota</taxon>
        <taxon>Fungi</taxon>
        <taxon>Fungi incertae sedis</taxon>
        <taxon>Mucoromycota</taxon>
        <taxon>Mortierellomycotina</taxon>
        <taxon>Mortierellomycetes</taxon>
        <taxon>Mortierellales</taxon>
        <taxon>Mortierellaceae</taxon>
        <taxon>Mortierella</taxon>
    </lineage>
</organism>
<evidence type="ECO:0000313" key="3">
    <source>
        <dbReference type="EMBL" id="KAF9947570.1"/>
    </source>
</evidence>
<protein>
    <submittedName>
        <fullName evidence="3">Uncharacterized protein</fullName>
    </submittedName>
</protein>
<proteinExistence type="predicted"/>
<feature type="non-terminal residue" evidence="3">
    <location>
        <position position="86"/>
    </location>
</feature>
<dbReference type="EMBL" id="JAAAHY010001649">
    <property type="protein sequence ID" value="KAF9947570.1"/>
    <property type="molecule type" value="Genomic_DNA"/>
</dbReference>
<evidence type="ECO:0000313" key="4">
    <source>
        <dbReference type="Proteomes" id="UP000738359"/>
    </source>
</evidence>
<dbReference type="AlphaFoldDB" id="A0A9P6LWI7"/>
<feature type="compositionally biased region" description="Pro residues" evidence="1">
    <location>
        <begin position="49"/>
        <end position="71"/>
    </location>
</feature>
<keyword evidence="2" id="KW-0472">Membrane</keyword>
<feature type="transmembrane region" description="Helical" evidence="2">
    <location>
        <begin position="6"/>
        <end position="24"/>
    </location>
</feature>
<keyword evidence="2" id="KW-1133">Transmembrane helix</keyword>
<accession>A0A9P6LWI7</accession>
<dbReference type="Proteomes" id="UP000738359">
    <property type="component" value="Unassembled WGS sequence"/>
</dbReference>
<keyword evidence="2" id="KW-0812">Transmembrane</keyword>
<reference evidence="3" key="1">
    <citation type="journal article" date="2020" name="Fungal Divers.">
        <title>Resolving the Mortierellaceae phylogeny through synthesis of multi-gene phylogenetics and phylogenomics.</title>
        <authorList>
            <person name="Vandepol N."/>
            <person name="Liber J."/>
            <person name="Desiro A."/>
            <person name="Na H."/>
            <person name="Kennedy M."/>
            <person name="Barry K."/>
            <person name="Grigoriev I.V."/>
            <person name="Miller A.N."/>
            <person name="O'Donnell K."/>
            <person name="Stajich J.E."/>
            <person name="Bonito G."/>
        </authorList>
    </citation>
    <scope>NUCLEOTIDE SEQUENCE</scope>
    <source>
        <strain evidence="3">CK1249</strain>
    </source>
</reference>